<dbReference type="Proteomes" id="UP001523401">
    <property type="component" value="Unassembled WGS sequence"/>
</dbReference>
<accession>A0ABT1CII1</accession>
<evidence type="ECO:0008006" key="3">
    <source>
        <dbReference type="Google" id="ProtNLM"/>
    </source>
</evidence>
<keyword evidence="2" id="KW-1185">Reference proteome</keyword>
<sequence>MPGIDTSQLKQFVVVPTLQQMGSGFASMAAINLVVGTALAESNASYLRQVTNGSYGPARGLWQMEPFTHDDCWSNWLRFPAQSKAATSIRAMIGNVPAVADLMVVHLAYACAMCRVKYFRAAPALPRFNDAEGLSLYHKQFYNSALGAADPVANVAHFREAIQA</sequence>
<gene>
    <name evidence="1" type="ORF">NF685_11665</name>
</gene>
<comment type="caution">
    <text evidence="1">The sequence shown here is derived from an EMBL/GenBank/DDBJ whole genome shotgun (WGS) entry which is preliminary data.</text>
</comment>
<dbReference type="RefSeq" id="WP_252849744.1">
    <property type="nucleotide sequence ID" value="NZ_BAPW01000046.1"/>
</dbReference>
<protein>
    <recommendedName>
        <fullName evidence="3">Transglycosylase SLT domain-containing protein</fullName>
    </recommendedName>
</protein>
<reference evidence="1 2" key="1">
    <citation type="submission" date="2022-06" db="EMBL/GenBank/DDBJ databases">
        <title>Whole-genome of Asaia lannensis strain LMG 27011T.</title>
        <authorList>
            <person name="Sombolestani A."/>
        </authorList>
    </citation>
    <scope>NUCLEOTIDE SEQUENCE [LARGE SCALE GENOMIC DNA]</scope>
    <source>
        <strain evidence="1 2">NBRC 102526</strain>
    </source>
</reference>
<evidence type="ECO:0000313" key="1">
    <source>
        <dbReference type="EMBL" id="MCO6160688.1"/>
    </source>
</evidence>
<evidence type="ECO:0000313" key="2">
    <source>
        <dbReference type="Proteomes" id="UP001523401"/>
    </source>
</evidence>
<proteinExistence type="predicted"/>
<dbReference type="EMBL" id="JAMXQU010000009">
    <property type="protein sequence ID" value="MCO6160688.1"/>
    <property type="molecule type" value="Genomic_DNA"/>
</dbReference>
<name>A0ABT1CII1_9PROT</name>
<organism evidence="1 2">
    <name type="scientific">Asaia lannensis NBRC 102526</name>
    <dbReference type="NCBI Taxonomy" id="1307926"/>
    <lineage>
        <taxon>Bacteria</taxon>
        <taxon>Pseudomonadati</taxon>
        <taxon>Pseudomonadota</taxon>
        <taxon>Alphaproteobacteria</taxon>
        <taxon>Acetobacterales</taxon>
        <taxon>Acetobacteraceae</taxon>
        <taxon>Asaia</taxon>
    </lineage>
</organism>